<dbReference type="RefSeq" id="WP_073179905.1">
    <property type="nucleotide sequence ID" value="NZ_FQYI01000007.1"/>
</dbReference>
<feature type="signal peptide" evidence="1">
    <location>
        <begin position="1"/>
        <end position="18"/>
    </location>
</feature>
<reference evidence="2 3" key="1">
    <citation type="submission" date="2016-11" db="EMBL/GenBank/DDBJ databases">
        <authorList>
            <person name="Jaros S."/>
            <person name="Januszkiewicz K."/>
            <person name="Wedrychowicz H."/>
        </authorList>
    </citation>
    <scope>NUCLEOTIDE SEQUENCE [LARGE SCALE GENOMIC DNA]</scope>
    <source>
        <strain evidence="2 3">DSM 25479</strain>
    </source>
</reference>
<dbReference type="NCBIfam" id="TIGR01200">
    <property type="entry name" value="GLPGLI"/>
    <property type="match status" value="1"/>
</dbReference>
<feature type="chain" id="PRO_5012861578" evidence="1">
    <location>
        <begin position="19"/>
        <end position="295"/>
    </location>
</feature>
<dbReference type="Pfam" id="PF09697">
    <property type="entry name" value="Porph_ging"/>
    <property type="match status" value="1"/>
</dbReference>
<keyword evidence="1" id="KW-0732">Signal</keyword>
<dbReference type="Proteomes" id="UP000184335">
    <property type="component" value="Unassembled WGS sequence"/>
</dbReference>
<dbReference type="AlphaFoldDB" id="A0A1M6FII3"/>
<keyword evidence="3" id="KW-1185">Reference proteome</keyword>
<dbReference type="STRING" id="1118202.SAMN05443429_10727"/>
<gene>
    <name evidence="2" type="ORF">SAMN05443429_10727</name>
</gene>
<evidence type="ECO:0000313" key="3">
    <source>
        <dbReference type="Proteomes" id="UP000184335"/>
    </source>
</evidence>
<sequence length="295" mass="34754">MKRFLTLILLTIVLGVNAQQATRFFYELNYKPKKDAEGTEKVMTVLDITGEKSIYKDYTLAAQDSAIVAAVEEMERTKTWKDPMKMLTMPKFTYKITKHYPITQIRYTDNISRNLFAYDEPVKFEWKVENDRQKIGEYNAQKATTEFRGRNWTAWFTPDIPFPDGPYKFYGLPGLIVKIEDSEQNYSWELKGNRKIEKYSEQTEADKINARYGLDQTPKIITKEKFEQAENAFRADPLAEFRQFMTPEMMGRKMPGSDKTVAEFMKEREKMAKDFFNYNTNPIELTQSEPKKQRK</sequence>
<protein>
    <submittedName>
        <fullName evidence="2">GLPGLI family protein</fullName>
    </submittedName>
</protein>
<name>A0A1M6FII3_9FLAO</name>
<evidence type="ECO:0000256" key="1">
    <source>
        <dbReference type="SAM" id="SignalP"/>
    </source>
</evidence>
<evidence type="ECO:0000313" key="2">
    <source>
        <dbReference type="EMBL" id="SHI97548.1"/>
    </source>
</evidence>
<dbReference type="InterPro" id="IPR005901">
    <property type="entry name" value="GLPGLI"/>
</dbReference>
<dbReference type="EMBL" id="FQYI01000007">
    <property type="protein sequence ID" value="SHI97548.1"/>
    <property type="molecule type" value="Genomic_DNA"/>
</dbReference>
<accession>A0A1M6FII3</accession>
<organism evidence="2 3">
    <name type="scientific">Cruoricaptor ignavus</name>
    <dbReference type="NCBI Taxonomy" id="1118202"/>
    <lineage>
        <taxon>Bacteria</taxon>
        <taxon>Pseudomonadati</taxon>
        <taxon>Bacteroidota</taxon>
        <taxon>Flavobacteriia</taxon>
        <taxon>Flavobacteriales</taxon>
        <taxon>Weeksellaceae</taxon>
        <taxon>Cruoricaptor</taxon>
    </lineage>
</organism>
<dbReference type="OrthoDB" id="1440774at2"/>
<proteinExistence type="predicted"/>